<gene>
    <name evidence="6" type="ORF">D5281_20535</name>
</gene>
<dbReference type="AlphaFoldDB" id="A0A9X5BIY6"/>
<feature type="modified residue" description="4-aspartylphosphate" evidence="3">
    <location>
        <position position="77"/>
    </location>
</feature>
<dbReference type="InterPro" id="IPR007492">
    <property type="entry name" value="LytTR_DNA-bd_dom"/>
</dbReference>
<dbReference type="Gene3D" id="2.40.50.1020">
    <property type="entry name" value="LytTr DNA-binding domain"/>
    <property type="match status" value="1"/>
</dbReference>
<evidence type="ECO:0000259" key="5">
    <source>
        <dbReference type="PROSITE" id="PS50930"/>
    </source>
</evidence>
<evidence type="ECO:0000259" key="4">
    <source>
        <dbReference type="PROSITE" id="PS50110"/>
    </source>
</evidence>
<evidence type="ECO:0000256" key="1">
    <source>
        <dbReference type="ARBA" id="ARBA00018672"/>
    </source>
</evidence>
<dbReference type="RefSeq" id="WP_160561871.1">
    <property type="nucleotide sequence ID" value="NZ_QZDT01000055.1"/>
</dbReference>
<dbReference type="Pfam" id="PF00072">
    <property type="entry name" value="Response_reg"/>
    <property type="match status" value="1"/>
</dbReference>
<dbReference type="GO" id="GO:0003677">
    <property type="term" value="F:DNA binding"/>
    <property type="evidence" value="ECO:0007669"/>
    <property type="project" value="UniProtKB-KW"/>
</dbReference>
<keyword evidence="7" id="KW-1185">Reference proteome</keyword>
<proteinExistence type="predicted"/>
<comment type="caution">
    <text evidence="6">The sequence shown here is derived from an EMBL/GenBank/DDBJ whole genome shotgun (WGS) entry which is preliminary data.</text>
</comment>
<dbReference type="Proteomes" id="UP001154420">
    <property type="component" value="Unassembled WGS sequence"/>
</dbReference>
<dbReference type="SMART" id="SM00850">
    <property type="entry name" value="LytTR"/>
    <property type="match status" value="1"/>
</dbReference>
<sequence length="256" mass="30320">MVNKTVEYKTKIIGGNDVFYIGICDDEKEMCTQLEEWCYKYGKKKNIDLEVYVWYTGESLCNDILKDKECIDMLFLDIELITTDGIQVGKFIREELKNLETTIIYISSKSSYAMQLFQVQPLGFLIKPLEVEEVEKILDKSIRLYEMKNQKFEYYSKGTFYKIPYKEIIYFYSQNKKINIITNGGEEQFNGKLKAITSTLPHNFIMIHQSYIINLDYMIEGSYELVKMRGGILLNISQPYRKSVRERIMQNKWEEK</sequence>
<accession>A0A9X5BIY6</accession>
<protein>
    <recommendedName>
        <fullName evidence="1">Stage 0 sporulation protein A homolog</fullName>
    </recommendedName>
</protein>
<dbReference type="InterPro" id="IPR001789">
    <property type="entry name" value="Sig_transdc_resp-reg_receiver"/>
</dbReference>
<comment type="function">
    <text evidence="2">May play the central regulatory role in sporulation. It may be an element of the effector pathway responsible for the activation of sporulation genes in response to nutritional stress. Spo0A may act in concert with spo0H (a sigma factor) to control the expression of some genes that are critical to the sporulation process.</text>
</comment>
<reference evidence="6" key="1">
    <citation type="submission" date="2018-09" db="EMBL/GenBank/DDBJ databases">
        <title>Murine metabolic-syndrome-specific gut microbial biobank.</title>
        <authorList>
            <person name="Liu C."/>
        </authorList>
    </citation>
    <scope>NUCLEOTIDE SEQUENCE</scope>
    <source>
        <strain evidence="6">D42-62</strain>
    </source>
</reference>
<keyword evidence="6" id="KW-0238">DNA-binding</keyword>
<keyword evidence="3" id="KW-0597">Phosphoprotein</keyword>
<dbReference type="PANTHER" id="PTHR37299">
    <property type="entry name" value="TRANSCRIPTIONAL REGULATOR-RELATED"/>
    <property type="match status" value="1"/>
</dbReference>
<feature type="domain" description="Response regulatory" evidence="4">
    <location>
        <begin position="20"/>
        <end position="142"/>
    </location>
</feature>
<evidence type="ECO:0000313" key="7">
    <source>
        <dbReference type="Proteomes" id="UP001154420"/>
    </source>
</evidence>
<dbReference type="GO" id="GO:0000156">
    <property type="term" value="F:phosphorelay response regulator activity"/>
    <property type="evidence" value="ECO:0007669"/>
    <property type="project" value="InterPro"/>
</dbReference>
<name>A0A9X5BIY6_9FIRM</name>
<evidence type="ECO:0000256" key="3">
    <source>
        <dbReference type="PROSITE-ProRule" id="PRU00169"/>
    </source>
</evidence>
<dbReference type="OrthoDB" id="9802383at2"/>
<dbReference type="SUPFAM" id="SSF52172">
    <property type="entry name" value="CheY-like"/>
    <property type="match status" value="1"/>
</dbReference>
<dbReference type="PANTHER" id="PTHR37299:SF1">
    <property type="entry name" value="STAGE 0 SPORULATION PROTEIN A HOMOLOG"/>
    <property type="match status" value="1"/>
</dbReference>
<evidence type="ECO:0000313" key="6">
    <source>
        <dbReference type="EMBL" id="NBJ94894.1"/>
    </source>
</evidence>
<dbReference type="InterPro" id="IPR011006">
    <property type="entry name" value="CheY-like_superfamily"/>
</dbReference>
<dbReference type="PROSITE" id="PS50110">
    <property type="entry name" value="RESPONSE_REGULATORY"/>
    <property type="match status" value="1"/>
</dbReference>
<dbReference type="PROSITE" id="PS50930">
    <property type="entry name" value="HTH_LYTTR"/>
    <property type="match status" value="1"/>
</dbReference>
<dbReference type="EMBL" id="QZDT01000055">
    <property type="protein sequence ID" value="NBJ94894.1"/>
    <property type="molecule type" value="Genomic_DNA"/>
</dbReference>
<organism evidence="6 7">
    <name type="scientific">Parablautia muri</name>
    <dbReference type="NCBI Taxonomy" id="2320879"/>
    <lineage>
        <taxon>Bacteria</taxon>
        <taxon>Bacillati</taxon>
        <taxon>Bacillota</taxon>
        <taxon>Clostridia</taxon>
        <taxon>Lachnospirales</taxon>
        <taxon>Lachnospiraceae</taxon>
        <taxon>Parablautia</taxon>
    </lineage>
</organism>
<dbReference type="Gene3D" id="3.40.50.2300">
    <property type="match status" value="1"/>
</dbReference>
<dbReference type="SMART" id="SM00448">
    <property type="entry name" value="REC"/>
    <property type="match status" value="1"/>
</dbReference>
<dbReference type="Pfam" id="PF04397">
    <property type="entry name" value="LytTR"/>
    <property type="match status" value="1"/>
</dbReference>
<dbReference type="InterPro" id="IPR046947">
    <property type="entry name" value="LytR-like"/>
</dbReference>
<evidence type="ECO:0000256" key="2">
    <source>
        <dbReference type="ARBA" id="ARBA00024867"/>
    </source>
</evidence>
<feature type="domain" description="HTH LytTR-type" evidence="5">
    <location>
        <begin position="152"/>
        <end position="250"/>
    </location>
</feature>